<organism evidence="1 2">
    <name type="scientific">Heliocybe sulcata</name>
    <dbReference type="NCBI Taxonomy" id="5364"/>
    <lineage>
        <taxon>Eukaryota</taxon>
        <taxon>Fungi</taxon>
        <taxon>Dikarya</taxon>
        <taxon>Basidiomycota</taxon>
        <taxon>Agaricomycotina</taxon>
        <taxon>Agaricomycetes</taxon>
        <taxon>Gloeophyllales</taxon>
        <taxon>Gloeophyllaceae</taxon>
        <taxon>Heliocybe</taxon>
    </lineage>
</organism>
<evidence type="ECO:0000313" key="2">
    <source>
        <dbReference type="Proteomes" id="UP000305948"/>
    </source>
</evidence>
<protein>
    <submittedName>
        <fullName evidence="1">Uncharacterized protein</fullName>
    </submittedName>
</protein>
<gene>
    <name evidence="1" type="ORF">OE88DRAFT_349914</name>
</gene>
<sequence length="172" mass="19046">MPHPSRRGSAPSAWWLEKEVAVCSRPCGNLRLTAPADIKHSLILFGSHSRQNDVFCQESHVAAPHLQPGSSLERGQQVLTTLLLYSKDGLRKRPYALFCTTAYLRQSFFNTYVSAMPYLVHANGGELAYQTSPIFTSVLCLPAARTNLRSPFPSPAIGRIGVEMEHAFEMLS</sequence>
<proteinExistence type="predicted"/>
<dbReference type="EMBL" id="ML213515">
    <property type="protein sequence ID" value="TFK49533.1"/>
    <property type="molecule type" value="Genomic_DNA"/>
</dbReference>
<dbReference type="Proteomes" id="UP000305948">
    <property type="component" value="Unassembled WGS sequence"/>
</dbReference>
<name>A0A5C3MX54_9AGAM</name>
<accession>A0A5C3MX54</accession>
<dbReference type="AlphaFoldDB" id="A0A5C3MX54"/>
<reference evidence="1 2" key="1">
    <citation type="journal article" date="2019" name="Nat. Ecol. Evol.">
        <title>Megaphylogeny resolves global patterns of mushroom evolution.</title>
        <authorList>
            <person name="Varga T."/>
            <person name="Krizsan K."/>
            <person name="Foldi C."/>
            <person name="Dima B."/>
            <person name="Sanchez-Garcia M."/>
            <person name="Sanchez-Ramirez S."/>
            <person name="Szollosi G.J."/>
            <person name="Szarkandi J.G."/>
            <person name="Papp V."/>
            <person name="Albert L."/>
            <person name="Andreopoulos W."/>
            <person name="Angelini C."/>
            <person name="Antonin V."/>
            <person name="Barry K.W."/>
            <person name="Bougher N.L."/>
            <person name="Buchanan P."/>
            <person name="Buyck B."/>
            <person name="Bense V."/>
            <person name="Catcheside P."/>
            <person name="Chovatia M."/>
            <person name="Cooper J."/>
            <person name="Damon W."/>
            <person name="Desjardin D."/>
            <person name="Finy P."/>
            <person name="Geml J."/>
            <person name="Haridas S."/>
            <person name="Hughes K."/>
            <person name="Justo A."/>
            <person name="Karasinski D."/>
            <person name="Kautmanova I."/>
            <person name="Kiss B."/>
            <person name="Kocsube S."/>
            <person name="Kotiranta H."/>
            <person name="LaButti K.M."/>
            <person name="Lechner B.E."/>
            <person name="Liimatainen K."/>
            <person name="Lipzen A."/>
            <person name="Lukacs Z."/>
            <person name="Mihaltcheva S."/>
            <person name="Morgado L.N."/>
            <person name="Niskanen T."/>
            <person name="Noordeloos M.E."/>
            <person name="Ohm R.A."/>
            <person name="Ortiz-Santana B."/>
            <person name="Ovrebo C."/>
            <person name="Racz N."/>
            <person name="Riley R."/>
            <person name="Savchenko A."/>
            <person name="Shiryaev A."/>
            <person name="Soop K."/>
            <person name="Spirin V."/>
            <person name="Szebenyi C."/>
            <person name="Tomsovsky M."/>
            <person name="Tulloss R.E."/>
            <person name="Uehling J."/>
            <person name="Grigoriev I.V."/>
            <person name="Vagvolgyi C."/>
            <person name="Papp T."/>
            <person name="Martin F.M."/>
            <person name="Miettinen O."/>
            <person name="Hibbett D.S."/>
            <person name="Nagy L.G."/>
        </authorList>
    </citation>
    <scope>NUCLEOTIDE SEQUENCE [LARGE SCALE GENOMIC DNA]</scope>
    <source>
        <strain evidence="1 2">OMC1185</strain>
    </source>
</reference>
<keyword evidence="2" id="KW-1185">Reference proteome</keyword>
<evidence type="ECO:0000313" key="1">
    <source>
        <dbReference type="EMBL" id="TFK49533.1"/>
    </source>
</evidence>